<dbReference type="Proteomes" id="UP000194153">
    <property type="component" value="Unassembled WGS sequence"/>
</dbReference>
<proteinExistence type="predicted"/>
<keyword evidence="3" id="KW-1185">Reference proteome</keyword>
<sequence length="40" mass="4642">MPPQGRLPNPLIPLKRRFEQGCRAQRTSKKNIQPLVQDTE</sequence>
<dbReference type="EMBL" id="BDQG01000001">
    <property type="protein sequence ID" value="GAW68442.1"/>
    <property type="molecule type" value="Genomic_DNA"/>
</dbReference>
<accession>A0ABQ0MNP3</accession>
<evidence type="ECO:0000313" key="2">
    <source>
        <dbReference type="EMBL" id="GAW68442.1"/>
    </source>
</evidence>
<protein>
    <submittedName>
        <fullName evidence="2">Uncharacterized protein</fullName>
    </submittedName>
</protein>
<feature type="compositionally biased region" description="Polar residues" evidence="1">
    <location>
        <begin position="30"/>
        <end position="40"/>
    </location>
</feature>
<reference evidence="3" key="1">
    <citation type="submission" date="2017-05" db="EMBL/GenBank/DDBJ databases">
        <title>Draft genome sequence of Geobacter pelophilus, a iron(III)-reducing bacteria.</title>
        <authorList>
            <person name="Aoyagi T."/>
            <person name="Koike H."/>
            <person name="Morita T."/>
            <person name="Sato Y."/>
            <person name="Habe H."/>
            <person name="Hori T."/>
        </authorList>
    </citation>
    <scope>NUCLEOTIDE SEQUENCE [LARGE SCALE GENOMIC DNA]</scope>
    <source>
        <strain evidence="3">Drf2</strain>
    </source>
</reference>
<evidence type="ECO:0000256" key="1">
    <source>
        <dbReference type="SAM" id="MobiDB-lite"/>
    </source>
</evidence>
<name>A0ABQ0MNP3_9BACT</name>
<organism evidence="2 3">
    <name type="scientific">Geoanaerobacter pelophilus</name>
    <dbReference type="NCBI Taxonomy" id="60036"/>
    <lineage>
        <taxon>Bacteria</taxon>
        <taxon>Pseudomonadati</taxon>
        <taxon>Thermodesulfobacteriota</taxon>
        <taxon>Desulfuromonadia</taxon>
        <taxon>Geobacterales</taxon>
        <taxon>Geobacteraceae</taxon>
        <taxon>Geoanaerobacter</taxon>
    </lineage>
</organism>
<comment type="caution">
    <text evidence="2">The sequence shown here is derived from an EMBL/GenBank/DDBJ whole genome shotgun (WGS) entry which is preliminary data.</text>
</comment>
<evidence type="ECO:0000313" key="3">
    <source>
        <dbReference type="Proteomes" id="UP000194153"/>
    </source>
</evidence>
<gene>
    <name evidence="2" type="ORF">GPEL0_01r4793</name>
</gene>
<feature type="region of interest" description="Disordered" evidence="1">
    <location>
        <begin position="1"/>
        <end position="40"/>
    </location>
</feature>